<dbReference type="Proteomes" id="UP001196413">
    <property type="component" value="Unassembled WGS sequence"/>
</dbReference>
<dbReference type="EMBL" id="JAHQIW010003575">
    <property type="protein sequence ID" value="KAJ1359212.1"/>
    <property type="molecule type" value="Genomic_DNA"/>
</dbReference>
<sequence length="138" mass="15588">MGPLAVFDDVIAVLFRAGVLAVDQIALPRPSLGVRENEKELQLITSREPSPKRPKTEQDADGHRRTEQAQVRVNVPDVAQGSELGRKWFQVYVKALQQDYSSLLKTKEELFVNVRELRRLTALQFRAASTALSSICWK</sequence>
<reference evidence="2" key="1">
    <citation type="submission" date="2021-06" db="EMBL/GenBank/DDBJ databases">
        <title>Parelaphostrongylus tenuis whole genome reference sequence.</title>
        <authorList>
            <person name="Garwood T.J."/>
            <person name="Larsen P.A."/>
            <person name="Fountain-Jones N.M."/>
            <person name="Garbe J.R."/>
            <person name="Macchietto M.G."/>
            <person name="Kania S.A."/>
            <person name="Gerhold R.W."/>
            <person name="Richards J.E."/>
            <person name="Wolf T.M."/>
        </authorList>
    </citation>
    <scope>NUCLEOTIDE SEQUENCE</scope>
    <source>
        <strain evidence="2">MNPRO001-30</strain>
        <tissue evidence="2">Meninges</tissue>
    </source>
</reference>
<organism evidence="2 3">
    <name type="scientific">Parelaphostrongylus tenuis</name>
    <name type="common">Meningeal worm</name>
    <dbReference type="NCBI Taxonomy" id="148309"/>
    <lineage>
        <taxon>Eukaryota</taxon>
        <taxon>Metazoa</taxon>
        <taxon>Ecdysozoa</taxon>
        <taxon>Nematoda</taxon>
        <taxon>Chromadorea</taxon>
        <taxon>Rhabditida</taxon>
        <taxon>Rhabditina</taxon>
        <taxon>Rhabditomorpha</taxon>
        <taxon>Strongyloidea</taxon>
        <taxon>Metastrongylidae</taxon>
        <taxon>Parelaphostrongylus</taxon>
    </lineage>
</organism>
<evidence type="ECO:0000256" key="1">
    <source>
        <dbReference type="SAM" id="MobiDB-lite"/>
    </source>
</evidence>
<protein>
    <submittedName>
        <fullName evidence="2">Uncharacterized protein</fullName>
    </submittedName>
</protein>
<comment type="caution">
    <text evidence="2">The sequence shown here is derived from an EMBL/GenBank/DDBJ whole genome shotgun (WGS) entry which is preliminary data.</text>
</comment>
<proteinExistence type="predicted"/>
<keyword evidence="3" id="KW-1185">Reference proteome</keyword>
<evidence type="ECO:0000313" key="2">
    <source>
        <dbReference type="EMBL" id="KAJ1359212.1"/>
    </source>
</evidence>
<evidence type="ECO:0000313" key="3">
    <source>
        <dbReference type="Proteomes" id="UP001196413"/>
    </source>
</evidence>
<feature type="compositionally biased region" description="Basic and acidic residues" evidence="1">
    <location>
        <begin position="49"/>
        <end position="67"/>
    </location>
</feature>
<dbReference type="AlphaFoldDB" id="A0AAD5N1C7"/>
<feature type="region of interest" description="Disordered" evidence="1">
    <location>
        <begin position="37"/>
        <end position="69"/>
    </location>
</feature>
<gene>
    <name evidence="2" type="ORF">KIN20_017898</name>
</gene>
<name>A0AAD5N1C7_PARTN</name>
<accession>A0AAD5N1C7</accession>